<feature type="domain" description="Rhodopsin" evidence="8">
    <location>
        <begin position="26"/>
        <end position="257"/>
    </location>
</feature>
<feature type="transmembrane region" description="Helical" evidence="7">
    <location>
        <begin position="82"/>
        <end position="106"/>
    </location>
</feature>
<evidence type="ECO:0000256" key="5">
    <source>
        <dbReference type="ARBA" id="ARBA00038359"/>
    </source>
</evidence>
<comment type="subcellular location">
    <subcellularLocation>
        <location evidence="1">Membrane</location>
        <topology evidence="1">Multi-pass membrane protein</topology>
    </subcellularLocation>
</comment>
<accession>A0ABR4E9Q0</accession>
<dbReference type="EMBL" id="JBAWTH010000079">
    <property type="protein sequence ID" value="KAL2279133.1"/>
    <property type="molecule type" value="Genomic_DNA"/>
</dbReference>
<comment type="similarity">
    <text evidence="5">Belongs to the SAT4 family.</text>
</comment>
<keyword evidence="4 7" id="KW-0472">Membrane</keyword>
<gene>
    <name evidence="9" type="ORF">FJTKL_13701</name>
</gene>
<evidence type="ECO:0000313" key="9">
    <source>
        <dbReference type="EMBL" id="KAL2279133.1"/>
    </source>
</evidence>
<feature type="transmembrane region" description="Helical" evidence="7">
    <location>
        <begin position="197"/>
        <end position="217"/>
    </location>
</feature>
<dbReference type="Pfam" id="PF20684">
    <property type="entry name" value="Fung_rhodopsin"/>
    <property type="match status" value="1"/>
</dbReference>
<keyword evidence="10" id="KW-1185">Reference proteome</keyword>
<sequence length="331" mass="35892">MADDRGYVTIALVGTLLPLVTGIVGLRFYTRSSLVKSIGPDDWSILLALLFTVATGVDQAVMTRLGLGQHASTISPASLEKYTFGFYLSIVFYYCSLGSIKLALLLQYKSLVSVKSKTLILVVTILISAWSLSLIIVSIFTCSPVSGFWRHDIPSTCIPTLPLWYVNAAGNILTDLIIFSLPIPFVWKLDMPCSQRLSLLGVFCLGFFTCVISVVRIEFLNLGSDPTYNNIAPAGWSFGELCSGVVTACLPTLRPLLFRVVIPKLSSTTAFLSRKQPLRSRSSTRPASGACAEDSGVALAENACEMATTGKDEEEGCSNPVTQKQEFRSAM</sequence>
<feature type="transmembrane region" description="Helical" evidence="7">
    <location>
        <begin position="161"/>
        <end position="185"/>
    </location>
</feature>
<evidence type="ECO:0000256" key="1">
    <source>
        <dbReference type="ARBA" id="ARBA00004141"/>
    </source>
</evidence>
<evidence type="ECO:0000313" key="10">
    <source>
        <dbReference type="Proteomes" id="UP001600888"/>
    </source>
</evidence>
<evidence type="ECO:0000259" key="8">
    <source>
        <dbReference type="Pfam" id="PF20684"/>
    </source>
</evidence>
<dbReference type="PANTHER" id="PTHR33048">
    <property type="entry name" value="PTH11-LIKE INTEGRAL MEMBRANE PROTEIN (AFU_ORTHOLOGUE AFUA_5G11245)"/>
    <property type="match status" value="1"/>
</dbReference>
<keyword evidence="3 7" id="KW-1133">Transmembrane helix</keyword>
<evidence type="ECO:0000256" key="2">
    <source>
        <dbReference type="ARBA" id="ARBA00022692"/>
    </source>
</evidence>
<dbReference type="InterPro" id="IPR052337">
    <property type="entry name" value="SAT4-like"/>
</dbReference>
<reference evidence="9 10" key="1">
    <citation type="submission" date="2024-03" db="EMBL/GenBank/DDBJ databases">
        <title>A high-quality draft genome sequence of Diaporthe vaccinii, a causative agent of upright dieback and viscid rot disease in cranberry plants.</title>
        <authorList>
            <person name="Sarrasin M."/>
            <person name="Lang B.F."/>
            <person name="Burger G."/>
        </authorList>
    </citation>
    <scope>NUCLEOTIDE SEQUENCE [LARGE SCALE GENOMIC DNA]</scope>
    <source>
        <strain evidence="9 10">IS7</strain>
    </source>
</reference>
<feature type="transmembrane region" description="Helical" evidence="7">
    <location>
        <begin position="118"/>
        <end position="141"/>
    </location>
</feature>
<keyword evidence="2 7" id="KW-0812">Transmembrane</keyword>
<dbReference type="Proteomes" id="UP001600888">
    <property type="component" value="Unassembled WGS sequence"/>
</dbReference>
<protein>
    <recommendedName>
        <fullName evidence="8">Rhodopsin domain-containing protein</fullName>
    </recommendedName>
</protein>
<dbReference type="PANTHER" id="PTHR33048:SF47">
    <property type="entry name" value="INTEGRAL MEMBRANE PROTEIN-RELATED"/>
    <property type="match status" value="1"/>
</dbReference>
<evidence type="ECO:0000256" key="7">
    <source>
        <dbReference type="SAM" id="Phobius"/>
    </source>
</evidence>
<dbReference type="InterPro" id="IPR049326">
    <property type="entry name" value="Rhodopsin_dom_fungi"/>
</dbReference>
<evidence type="ECO:0000256" key="4">
    <source>
        <dbReference type="ARBA" id="ARBA00023136"/>
    </source>
</evidence>
<proteinExistence type="inferred from homology"/>
<feature type="transmembrane region" description="Helical" evidence="7">
    <location>
        <begin position="42"/>
        <end position="62"/>
    </location>
</feature>
<comment type="caution">
    <text evidence="9">The sequence shown here is derived from an EMBL/GenBank/DDBJ whole genome shotgun (WGS) entry which is preliminary data.</text>
</comment>
<organism evidence="9 10">
    <name type="scientific">Diaporthe vaccinii</name>
    <dbReference type="NCBI Taxonomy" id="105482"/>
    <lineage>
        <taxon>Eukaryota</taxon>
        <taxon>Fungi</taxon>
        <taxon>Dikarya</taxon>
        <taxon>Ascomycota</taxon>
        <taxon>Pezizomycotina</taxon>
        <taxon>Sordariomycetes</taxon>
        <taxon>Sordariomycetidae</taxon>
        <taxon>Diaporthales</taxon>
        <taxon>Diaporthaceae</taxon>
        <taxon>Diaporthe</taxon>
        <taxon>Diaporthe eres species complex</taxon>
    </lineage>
</organism>
<feature type="transmembrane region" description="Helical" evidence="7">
    <location>
        <begin position="6"/>
        <end position="30"/>
    </location>
</feature>
<evidence type="ECO:0000256" key="3">
    <source>
        <dbReference type="ARBA" id="ARBA00022989"/>
    </source>
</evidence>
<feature type="region of interest" description="Disordered" evidence="6">
    <location>
        <begin position="308"/>
        <end position="331"/>
    </location>
</feature>
<name>A0ABR4E9Q0_9PEZI</name>
<evidence type="ECO:0000256" key="6">
    <source>
        <dbReference type="SAM" id="MobiDB-lite"/>
    </source>
</evidence>